<dbReference type="PANTHER" id="PTHR43542:SF1">
    <property type="entry name" value="METHYLTRANSFERASE"/>
    <property type="match status" value="1"/>
</dbReference>
<accession>A0A4V1QUN8</accession>
<dbReference type="InterPro" id="IPR004398">
    <property type="entry name" value="RNA_MeTrfase_RsmD"/>
</dbReference>
<keyword evidence="4" id="KW-1185">Reference proteome</keyword>
<dbReference type="GO" id="GO:0003676">
    <property type="term" value="F:nucleic acid binding"/>
    <property type="evidence" value="ECO:0007669"/>
    <property type="project" value="InterPro"/>
</dbReference>
<evidence type="ECO:0000313" key="3">
    <source>
        <dbReference type="EMBL" id="RXZ58080.1"/>
    </source>
</evidence>
<protein>
    <submittedName>
        <fullName evidence="3">16S rRNA (Guanine(966)-N(2))-methyltransferase RsmD</fullName>
        <ecNumber evidence="3">2.1.1.171</ecNumber>
    </submittedName>
</protein>
<sequence>MAVFSRRRHQSGSQSVFLSDRVRRCADAVRRFLYHRRRKGALATLYPVEKNQCYFRNGEEKLRIIGGKFRGRVLTGFKGNDIRPTADRVKESLFNILAPEIHGANLLDLFCGCGNVGLEAISRGADYVVFNDVSKDSLAVLRKNLSLLKTDAKIYNCDFRSLLGSLDMTFDVIYIDPPYKSGFGAEALSIIGERRLLTTGGVAVFESDKPFEGEIASLVKYDERKYGSTYLTFFTPD</sequence>
<proteinExistence type="predicted"/>
<gene>
    <name evidence="3" type="primary">rsmD</name>
    <name evidence="3" type="ORF">ESZ91_10515</name>
</gene>
<comment type="caution">
    <text evidence="3">The sequence shown here is derived from an EMBL/GenBank/DDBJ whole genome shotgun (WGS) entry which is preliminary data.</text>
</comment>
<dbReference type="Pfam" id="PF03602">
    <property type="entry name" value="Cons_hypoth95"/>
    <property type="match status" value="1"/>
</dbReference>
<dbReference type="NCBIfam" id="TIGR00095">
    <property type="entry name" value="16S rRNA (guanine(966)-N(2))-methyltransferase RsmD"/>
    <property type="match status" value="1"/>
</dbReference>
<dbReference type="InterPro" id="IPR029063">
    <property type="entry name" value="SAM-dependent_MTases_sf"/>
</dbReference>
<dbReference type="PROSITE" id="PS00092">
    <property type="entry name" value="N6_MTASE"/>
    <property type="match status" value="1"/>
</dbReference>
<dbReference type="Proteomes" id="UP000291269">
    <property type="component" value="Unassembled WGS sequence"/>
</dbReference>
<dbReference type="EC" id="2.1.1.171" evidence="3"/>
<organism evidence="3 4">
    <name type="scientific">Candidatus Borkfalkia ceftriaxoniphila</name>
    <dbReference type="NCBI Taxonomy" id="2508949"/>
    <lineage>
        <taxon>Bacteria</taxon>
        <taxon>Bacillati</taxon>
        <taxon>Bacillota</taxon>
        <taxon>Clostridia</taxon>
        <taxon>Christensenellales</taxon>
        <taxon>Christensenellaceae</taxon>
        <taxon>Candidatus Borkfalkia</taxon>
    </lineage>
</organism>
<dbReference type="GO" id="GO:0052913">
    <property type="term" value="F:16S rRNA (guanine(966)-N(2))-methyltransferase activity"/>
    <property type="evidence" value="ECO:0007669"/>
    <property type="project" value="UniProtKB-EC"/>
</dbReference>
<reference evidence="3 4" key="1">
    <citation type="journal article" date="2019" name="Gut">
        <title>Antibiotics-induced monodominance of a novel gut bacterial order.</title>
        <authorList>
            <person name="Hildebrand F."/>
            <person name="Moitinho-Silva L."/>
            <person name="Blasche S."/>
            <person name="Jahn M.T."/>
            <person name="Gossmann T.I."/>
            <person name="Heuerta-Cepas J."/>
            <person name="Hercog R."/>
            <person name="Luetge M."/>
            <person name="Bahram M."/>
            <person name="Pryszlak A."/>
            <person name="Alves R.J."/>
            <person name="Waszak S.M."/>
            <person name="Zhu A."/>
            <person name="Ye L."/>
            <person name="Costea P.I."/>
            <person name="Aalvink S."/>
            <person name="Belzer C."/>
            <person name="Forslund S.K."/>
            <person name="Sunagawa S."/>
            <person name="Hentschel U."/>
            <person name="Merten C."/>
            <person name="Patil K.R."/>
            <person name="Benes V."/>
            <person name="Bork P."/>
        </authorList>
    </citation>
    <scope>NUCLEOTIDE SEQUENCE [LARGE SCALE GENOMIC DNA]</scope>
    <source>
        <strain evidence="3 4">HDS1380</strain>
    </source>
</reference>
<dbReference type="CDD" id="cd02440">
    <property type="entry name" value="AdoMet_MTases"/>
    <property type="match status" value="1"/>
</dbReference>
<dbReference type="SUPFAM" id="SSF53335">
    <property type="entry name" value="S-adenosyl-L-methionine-dependent methyltransferases"/>
    <property type="match status" value="1"/>
</dbReference>
<dbReference type="EMBL" id="SDOZ01000004">
    <property type="protein sequence ID" value="RXZ58080.1"/>
    <property type="molecule type" value="Genomic_DNA"/>
</dbReference>
<name>A0A4V1QUN8_9FIRM</name>
<evidence type="ECO:0000256" key="2">
    <source>
        <dbReference type="ARBA" id="ARBA00022679"/>
    </source>
</evidence>
<dbReference type="Gene3D" id="3.40.50.150">
    <property type="entry name" value="Vaccinia Virus protein VP39"/>
    <property type="match status" value="1"/>
</dbReference>
<keyword evidence="2 3" id="KW-0808">Transferase</keyword>
<dbReference type="OrthoDB" id="9803017at2"/>
<evidence type="ECO:0000256" key="1">
    <source>
        <dbReference type="ARBA" id="ARBA00022603"/>
    </source>
</evidence>
<dbReference type="AlphaFoldDB" id="A0A4V1QUN8"/>
<evidence type="ECO:0000313" key="4">
    <source>
        <dbReference type="Proteomes" id="UP000291269"/>
    </source>
</evidence>
<dbReference type="PANTHER" id="PTHR43542">
    <property type="entry name" value="METHYLTRANSFERASE"/>
    <property type="match status" value="1"/>
</dbReference>
<dbReference type="InterPro" id="IPR002052">
    <property type="entry name" value="DNA_methylase_N6_adenine_CS"/>
</dbReference>
<keyword evidence="1 3" id="KW-0489">Methyltransferase</keyword>